<dbReference type="SUPFAM" id="SSF54211">
    <property type="entry name" value="Ribosomal protein S5 domain 2-like"/>
    <property type="match status" value="1"/>
</dbReference>
<reference evidence="10" key="1">
    <citation type="journal article" date="2020" name="Int. J. Syst. Evol. Microbiol.">
        <title>Capnocytophaga felis sp. nov. isolated from the feline oral cavity.</title>
        <authorList>
            <person name="Suzuki M."/>
            <person name="Umeda K."/>
            <person name="Kimura M."/>
            <person name="Imaoka K."/>
            <person name="Morikawa S."/>
            <person name="Maeda K."/>
        </authorList>
    </citation>
    <scope>NUCLEOTIDE SEQUENCE [LARGE SCALE GENOMIC DNA]</scope>
    <source>
        <strain evidence="10">KC07070</strain>
    </source>
</reference>
<organism evidence="9 10">
    <name type="scientific">Capnocytophaga felis</name>
    <dbReference type="NCBI Taxonomy" id="2267611"/>
    <lineage>
        <taxon>Bacteria</taxon>
        <taxon>Pseudomonadati</taxon>
        <taxon>Bacteroidota</taxon>
        <taxon>Flavobacteriia</taxon>
        <taxon>Flavobacteriales</taxon>
        <taxon>Flavobacteriaceae</taxon>
        <taxon>Capnocytophaga</taxon>
    </lineage>
</organism>
<keyword evidence="2 7" id="KW-0819">tRNA processing</keyword>
<dbReference type="PANTHER" id="PTHR33992:SF1">
    <property type="entry name" value="RIBONUCLEASE P PROTEIN COMPONENT"/>
    <property type="match status" value="1"/>
</dbReference>
<dbReference type="InterPro" id="IPR020568">
    <property type="entry name" value="Ribosomal_Su5_D2-typ_SF"/>
</dbReference>
<dbReference type="EMBL" id="BLBC01000005">
    <property type="protein sequence ID" value="GET45598.1"/>
    <property type="molecule type" value="Genomic_DNA"/>
</dbReference>
<evidence type="ECO:0000313" key="9">
    <source>
        <dbReference type="EMBL" id="GET45598.1"/>
    </source>
</evidence>
<comment type="subunit">
    <text evidence="7">Consists of a catalytic RNA component (M1 or rnpB) and a protein subunit.</text>
</comment>
<keyword evidence="3 7" id="KW-0540">Nuclease</keyword>
<dbReference type="InterPro" id="IPR000100">
    <property type="entry name" value="RNase_P"/>
</dbReference>
<comment type="function">
    <text evidence="1 7">RNaseP catalyzes the removal of the 5'-leader sequence from pre-tRNA to produce the mature 5'-terminus. It can also cleave other RNA substrates such as 4.5S RNA. The protein component plays an auxiliary but essential role in vivo by binding to the 5'-leader sequence and broadening the substrate specificity of the ribozyme.</text>
</comment>
<evidence type="ECO:0000256" key="4">
    <source>
        <dbReference type="ARBA" id="ARBA00022759"/>
    </source>
</evidence>
<dbReference type="PROSITE" id="PS00648">
    <property type="entry name" value="RIBONUCLEASE_P"/>
    <property type="match status" value="1"/>
</dbReference>
<dbReference type="Gene3D" id="3.30.230.10">
    <property type="match status" value="1"/>
</dbReference>
<dbReference type="GO" id="GO:0004526">
    <property type="term" value="F:ribonuclease P activity"/>
    <property type="evidence" value="ECO:0007669"/>
    <property type="project" value="UniProtKB-UniRule"/>
</dbReference>
<evidence type="ECO:0000313" key="10">
    <source>
        <dbReference type="Proteomes" id="UP000398217"/>
    </source>
</evidence>
<evidence type="ECO:0000256" key="6">
    <source>
        <dbReference type="ARBA" id="ARBA00022884"/>
    </source>
</evidence>
<sequence length="128" mass="15297">MKNADYSFPKSERLRKLKHIQQLFSEGKSVQSYPLKMIFLSVEDNLESQFQVLVSVPKRGFKRAVHRNRIKRLIRESYRLQKHFLSEITSEKYVFAIIFVGKEMPEYDLIFRKIMGCFEKFGEEIKAQ</sequence>
<dbReference type="Pfam" id="PF00825">
    <property type="entry name" value="Ribonuclease_P"/>
    <property type="match status" value="1"/>
</dbReference>
<evidence type="ECO:0000256" key="3">
    <source>
        <dbReference type="ARBA" id="ARBA00022722"/>
    </source>
</evidence>
<dbReference type="GO" id="GO:0000049">
    <property type="term" value="F:tRNA binding"/>
    <property type="evidence" value="ECO:0007669"/>
    <property type="project" value="UniProtKB-UniRule"/>
</dbReference>
<dbReference type="Proteomes" id="UP000398217">
    <property type="component" value="Unassembled WGS sequence"/>
</dbReference>
<dbReference type="OrthoDB" id="1524972at2"/>
<evidence type="ECO:0000256" key="1">
    <source>
        <dbReference type="ARBA" id="ARBA00002663"/>
    </source>
</evidence>
<keyword evidence="4 7" id="KW-0255">Endonuclease</keyword>
<evidence type="ECO:0000256" key="7">
    <source>
        <dbReference type="HAMAP-Rule" id="MF_00227"/>
    </source>
</evidence>
<dbReference type="GO" id="GO:0042781">
    <property type="term" value="F:3'-tRNA processing endoribonuclease activity"/>
    <property type="evidence" value="ECO:0007669"/>
    <property type="project" value="TreeGrafter"/>
</dbReference>
<protein>
    <recommendedName>
        <fullName evidence="7 8">Ribonuclease P protein component</fullName>
        <shortName evidence="7">RNase P protein</shortName>
        <shortName evidence="7">RNaseP protein</shortName>
        <ecNumber evidence="7 8">3.1.26.5</ecNumber>
    </recommendedName>
    <alternativeName>
        <fullName evidence="7">Protein C5</fullName>
    </alternativeName>
</protein>
<dbReference type="EC" id="3.1.26.5" evidence="7 8"/>
<keyword evidence="6 7" id="KW-0694">RNA-binding</keyword>
<gene>
    <name evidence="7" type="primary">rnpA</name>
    <name evidence="9" type="ORF">RCZ01_09000</name>
</gene>
<accession>A0A5M4B7U1</accession>
<keyword evidence="10" id="KW-1185">Reference proteome</keyword>
<keyword evidence="5 7" id="KW-0378">Hydrolase</keyword>
<dbReference type="PANTHER" id="PTHR33992">
    <property type="entry name" value="RIBONUCLEASE P PROTEIN COMPONENT"/>
    <property type="match status" value="1"/>
</dbReference>
<proteinExistence type="inferred from homology"/>
<name>A0A5M4B7U1_9FLAO</name>
<dbReference type="InterPro" id="IPR020539">
    <property type="entry name" value="RNase_P_CS"/>
</dbReference>
<dbReference type="GO" id="GO:0001682">
    <property type="term" value="P:tRNA 5'-leader removal"/>
    <property type="evidence" value="ECO:0007669"/>
    <property type="project" value="UniProtKB-UniRule"/>
</dbReference>
<dbReference type="AlphaFoldDB" id="A0A5M4B7U1"/>
<dbReference type="HAMAP" id="MF_00227">
    <property type="entry name" value="RNase_P"/>
    <property type="match status" value="1"/>
</dbReference>
<evidence type="ECO:0000256" key="2">
    <source>
        <dbReference type="ARBA" id="ARBA00022694"/>
    </source>
</evidence>
<comment type="catalytic activity">
    <reaction evidence="7">
        <text>Endonucleolytic cleavage of RNA, removing 5'-extranucleotides from tRNA precursor.</text>
        <dbReference type="EC" id="3.1.26.5"/>
    </reaction>
</comment>
<evidence type="ECO:0000256" key="5">
    <source>
        <dbReference type="ARBA" id="ARBA00022801"/>
    </source>
</evidence>
<dbReference type="RefSeq" id="WP_155284240.1">
    <property type="nucleotide sequence ID" value="NZ_BLBC01000005.1"/>
</dbReference>
<dbReference type="GO" id="GO:0030677">
    <property type="term" value="C:ribonuclease P complex"/>
    <property type="evidence" value="ECO:0007669"/>
    <property type="project" value="TreeGrafter"/>
</dbReference>
<dbReference type="NCBIfam" id="TIGR00188">
    <property type="entry name" value="rnpA"/>
    <property type="match status" value="1"/>
</dbReference>
<evidence type="ECO:0000256" key="8">
    <source>
        <dbReference type="NCBIfam" id="TIGR00188"/>
    </source>
</evidence>
<comment type="similarity">
    <text evidence="7">Belongs to the RnpA family.</text>
</comment>
<comment type="caution">
    <text evidence="9">The sequence shown here is derived from an EMBL/GenBank/DDBJ whole genome shotgun (WGS) entry which is preliminary data.</text>
</comment>
<dbReference type="InterPro" id="IPR014721">
    <property type="entry name" value="Ribsml_uS5_D2-typ_fold_subgr"/>
</dbReference>